<evidence type="ECO:0000313" key="9">
    <source>
        <dbReference type="Proteomes" id="UP000324896"/>
    </source>
</evidence>
<evidence type="ECO:0000256" key="1">
    <source>
        <dbReference type="ARBA" id="ARBA00004308"/>
    </source>
</evidence>
<dbReference type="PANTHER" id="PTHR35791">
    <property type="entry name" value="UPF0754 MEMBRANE PROTEIN YHEB"/>
    <property type="match status" value="1"/>
</dbReference>
<organism evidence="8 9">
    <name type="scientific">Halanaerobium congolense</name>
    <dbReference type="NCBI Taxonomy" id="54121"/>
    <lineage>
        <taxon>Bacteria</taxon>
        <taxon>Bacillati</taxon>
        <taxon>Bacillota</taxon>
        <taxon>Clostridia</taxon>
        <taxon>Halanaerobiales</taxon>
        <taxon>Halanaerobiaceae</taxon>
        <taxon>Halanaerobium</taxon>
    </lineage>
</organism>
<dbReference type="PANTHER" id="PTHR35791:SF1">
    <property type="entry name" value="UPF0754 MEMBRANE PROTEIN YHEB"/>
    <property type="match status" value="1"/>
</dbReference>
<dbReference type="InterPro" id="IPR007383">
    <property type="entry name" value="DUF445"/>
</dbReference>
<dbReference type="GO" id="GO:0012505">
    <property type="term" value="C:endomembrane system"/>
    <property type="evidence" value="ECO:0007669"/>
    <property type="project" value="UniProtKB-SubCell"/>
</dbReference>
<proteinExistence type="inferred from homology"/>
<gene>
    <name evidence="8" type="ORF">SAMN04488597_10395</name>
</gene>
<evidence type="ECO:0000256" key="3">
    <source>
        <dbReference type="ARBA" id="ARBA00022692"/>
    </source>
</evidence>
<reference evidence="8 9" key="1">
    <citation type="submission" date="2016-10" db="EMBL/GenBank/DDBJ databases">
        <authorList>
            <person name="Varghese N."/>
            <person name="Submissions S."/>
        </authorList>
    </citation>
    <scope>NUCLEOTIDE SEQUENCE [LARGE SCALE GENOMIC DNA]</scope>
    <source>
        <strain evidence="8 9">WG10</strain>
    </source>
</reference>
<comment type="similarity">
    <text evidence="2">Belongs to the UPF0754 family.</text>
</comment>
<evidence type="ECO:0008006" key="10">
    <source>
        <dbReference type="Google" id="ProtNLM"/>
    </source>
</evidence>
<dbReference type="Pfam" id="PF04286">
    <property type="entry name" value="DUF445"/>
    <property type="match status" value="2"/>
</dbReference>
<name>A0A1G6JQ89_9FIRM</name>
<evidence type="ECO:0000256" key="6">
    <source>
        <dbReference type="SAM" id="Coils"/>
    </source>
</evidence>
<accession>A0A1G6JQ89</accession>
<evidence type="ECO:0000256" key="7">
    <source>
        <dbReference type="SAM" id="Phobius"/>
    </source>
</evidence>
<dbReference type="AlphaFoldDB" id="A0A1G6JQ89"/>
<keyword evidence="5 7" id="KW-0472">Membrane</keyword>
<evidence type="ECO:0000313" key="8">
    <source>
        <dbReference type="EMBL" id="SDC20889.1"/>
    </source>
</evidence>
<comment type="subcellular location">
    <subcellularLocation>
        <location evidence="1">Endomembrane system</location>
    </subcellularLocation>
</comment>
<feature type="transmembrane region" description="Helical" evidence="7">
    <location>
        <begin position="661"/>
        <end position="680"/>
    </location>
</feature>
<evidence type="ECO:0000256" key="2">
    <source>
        <dbReference type="ARBA" id="ARBA00008053"/>
    </source>
</evidence>
<dbReference type="Proteomes" id="UP000324896">
    <property type="component" value="Unassembled WGS sequence"/>
</dbReference>
<dbReference type="RefSeq" id="WP_149796641.1">
    <property type="nucleotide sequence ID" value="NZ_FMYT01000003.1"/>
</dbReference>
<keyword evidence="4 7" id="KW-1133">Transmembrane helix</keyword>
<evidence type="ECO:0000256" key="5">
    <source>
        <dbReference type="ARBA" id="ARBA00023136"/>
    </source>
</evidence>
<sequence>MALDLLAIISAAGTGAITGYLTNNLALKMIFKEYGPLGGVVIKTKDEFIDSISALVERDLINHHTLKEEFSHPNFKKEFSRTVDDFINNHLENHSSKTLISDIPAWEDNLEILTEGAAEAIVELLGVSSEQLKDVELNKLIADSDQKKITAEIYSRILKKLESEAVVEKLVIEFYQQLQNKELKELLNVESRKQLKNTIKKLNENFKNNYQKLNQLEKNDFKEKTKELLNLEDFSKDIINEIKKIRINDLLKSKTEIEKAKDKAKIRKILKEMLVNIKIELNNSDFILADFLTEDLEAELKAEVEKIISAGDSELLNFLTEEENELNSLIFEAVEAEIEASAGFKAMSRQGIYSKYQENIDEYALPTTYLIDYLRDNLNADNQKITEFFFSKIKKIKINKLVSKIEVKELTNNLETLIWDFYQQNKDKRLIELFSEDFFAQDYFSNKIMDLLFSLIKKLSEESESIDIMVDYVFNFRVKDLITETAVNNKKEIAAANFYKFMQEENVIQAQTAAYLNQNFFAILNSEVNNSKAKFKNLIQRSFSNLKTTLSAEEISSFYRVFRDNPEAVADLTESISTFFYNNLPELLEGKIAEAASTNLHKLSDQEVQAAIEDFMGKELKPITYLGALLGAAAGLIFAASGAETAIFNASPVWVDYLSSAVLYGGVGWLTNVLAIWMIFHPYQQKKLAGFKLPFTPGIVAKNRSRFANSMGRFVEKELLKANSAAEIIEQNHSQISARTVEFFEENDYQQFFDLITENNQILAETILNSLKSTISELDQQSFESAAAAFNQELNLLFKEKAGDFDFAFEFTKYLKEDNDFLNLESRLSSNFKTEKIIEAAAGEYNLEFSSKELKNFMQNKELYPIVKFLVPYLFEREIDFDLKQYLINIAKEGADHYLDQGRSLFLEQQEKTARLINFKKDEIIEKEKEKKGGLLKNTLISGALYMADLDEFIDSVVARVFKQLEDEYFIENRSKLESIYFSFINKIENKELMTKDSLKTNQILKRFLNTEAGSELLTEALYLNEDLLTDLIDLTFKSENKKLFSLNLSIESELVEFFINEHLNLEQKLEILIQFKKLISTDNIKKELGQLIRQLDFGLLNQELKKIFGGLKLLDAGYFDAEFLAKFKENSSSLLDDQKLRRSLLSQLEAEISKVAETLKIEMNRDSLRYLLTLVIEAGIDSFKTNSEALLSSLELKELTAKEIRKMNPAEIENIFDSFAGEYFNHLKQYGWFGGVFGVLQLLLRTVI</sequence>
<keyword evidence="6" id="KW-0175">Coiled coil</keyword>
<feature type="transmembrane region" description="Helical" evidence="7">
    <location>
        <begin position="6"/>
        <end position="27"/>
    </location>
</feature>
<protein>
    <recommendedName>
        <fullName evidence="10">DUF445 family protein</fullName>
    </recommendedName>
</protein>
<keyword evidence="3 7" id="KW-0812">Transmembrane</keyword>
<evidence type="ECO:0000256" key="4">
    <source>
        <dbReference type="ARBA" id="ARBA00022989"/>
    </source>
</evidence>
<feature type="coiled-coil region" evidence="6">
    <location>
        <begin position="192"/>
        <end position="219"/>
    </location>
</feature>
<feature type="transmembrane region" description="Helical" evidence="7">
    <location>
        <begin position="623"/>
        <end position="641"/>
    </location>
</feature>
<dbReference type="EMBL" id="FMYT01000003">
    <property type="protein sequence ID" value="SDC20889.1"/>
    <property type="molecule type" value="Genomic_DNA"/>
</dbReference>